<dbReference type="AlphaFoldDB" id="A0A1I1WG52"/>
<name>A0A1I1WG52_9FLAO</name>
<dbReference type="RefSeq" id="WP_091498034.1">
    <property type="nucleotide sequence ID" value="NZ_FOMH01000015.1"/>
</dbReference>
<reference evidence="2" key="1">
    <citation type="submission" date="2016-10" db="EMBL/GenBank/DDBJ databases">
        <authorList>
            <person name="Varghese N."/>
            <person name="Submissions S."/>
        </authorList>
    </citation>
    <scope>NUCLEOTIDE SEQUENCE [LARGE SCALE GENOMIC DNA]</scope>
    <source>
        <strain evidence="2">CGMCC 1.10370</strain>
    </source>
</reference>
<keyword evidence="2" id="KW-1185">Reference proteome</keyword>
<sequence>MSTNYNRIKVEDLEINQPNKILKTNQTGELEFSDANELQIESYNALDYTVEGKALDARQGKVLKDMIDNIDAGSNVDIASDEETQISTAVPEDKKVVSRSKLFNWWENIKSKSQTISGNWIFKNITLTEVQQNDSLNRVAMIDESTGEIKWSSKSNVSAPDATTALKGKLRLSGDLGGTADFPTVPNLNARGLLKFNITDSSIWCNGKGNVGSNLSYGDQSLKSITTGSNNIAVGYSALSSLNTGAVNIGFGHFVLGSLTSGSSNMGIGTSALQGIVDGNNNLGLGFGAGRFYGATGSNANTSTTNCLFIGTGTRPLTNTSTNEIIIGTNTLGNGSNTVTIGNSTTTSNYFTGTVTAANPTLPNHLTTKSYVDANARPYKVYTALVTQSGTAAPVATVLENTLGGTVVWSRSGTGIYTATYSGMVLDKTVSFAQTTITGFINIQSGSGFVTLYTNDPTNTPGDGRLIKTSVEIRVYS</sequence>
<dbReference type="EMBL" id="FOMH01000015">
    <property type="protein sequence ID" value="SFD94146.1"/>
    <property type="molecule type" value="Genomic_DNA"/>
</dbReference>
<evidence type="ECO:0000313" key="1">
    <source>
        <dbReference type="EMBL" id="SFD94146.1"/>
    </source>
</evidence>
<gene>
    <name evidence="1" type="ORF">SAMN05216297_11549</name>
</gene>
<proteinExistence type="predicted"/>
<accession>A0A1I1WG52</accession>
<evidence type="ECO:0000313" key="2">
    <source>
        <dbReference type="Proteomes" id="UP000199672"/>
    </source>
</evidence>
<dbReference type="STRING" id="739143.SAMN05216297_11549"/>
<protein>
    <submittedName>
        <fullName evidence="1">Uncharacterized protein</fullName>
    </submittedName>
</protein>
<dbReference type="Proteomes" id="UP000199672">
    <property type="component" value="Unassembled WGS sequence"/>
</dbReference>
<organism evidence="1 2">
    <name type="scientific">Flavobacterium phragmitis</name>
    <dbReference type="NCBI Taxonomy" id="739143"/>
    <lineage>
        <taxon>Bacteria</taxon>
        <taxon>Pseudomonadati</taxon>
        <taxon>Bacteroidota</taxon>
        <taxon>Flavobacteriia</taxon>
        <taxon>Flavobacteriales</taxon>
        <taxon>Flavobacteriaceae</taxon>
        <taxon>Flavobacterium</taxon>
    </lineage>
</organism>
<dbReference type="OrthoDB" id="1377270at2"/>